<dbReference type="STRING" id="681398.PJIAN_3631"/>
<comment type="caution">
    <text evidence="2">The sequence shown here is derived from an EMBL/GenBank/DDBJ whole genome shotgun (WGS) entry which is preliminary data.</text>
</comment>
<evidence type="ECO:0000259" key="1">
    <source>
        <dbReference type="PROSITE" id="PS51724"/>
    </source>
</evidence>
<gene>
    <name evidence="2" type="ORF">PJIAN_3631</name>
</gene>
<evidence type="ECO:0000313" key="3">
    <source>
        <dbReference type="Proteomes" id="UP000076586"/>
    </source>
</evidence>
<dbReference type="GO" id="GO:0042834">
    <property type="term" value="F:peptidoglycan binding"/>
    <property type="evidence" value="ECO:0007669"/>
    <property type="project" value="InterPro"/>
</dbReference>
<sequence>MAFLLLTYNFSDCFDSLKHVVEKLKRQINPKAEVLVEIEGAESDSDEYKKGESLKLVVNKNEKPFVQCVKGEYVIQVAAFKSLDNALREMRRIKARFPVRLRCFVAELAHNFYRVRVGYFKSYGEAIGVLNAINQRNSD</sequence>
<organism evidence="2 3">
    <name type="scientific">Paludibacter jiangxiensis</name>
    <dbReference type="NCBI Taxonomy" id="681398"/>
    <lineage>
        <taxon>Bacteria</taxon>
        <taxon>Pseudomonadati</taxon>
        <taxon>Bacteroidota</taxon>
        <taxon>Bacteroidia</taxon>
        <taxon>Bacteroidales</taxon>
        <taxon>Paludibacteraceae</taxon>
        <taxon>Paludibacter</taxon>
    </lineage>
</organism>
<reference evidence="3" key="1">
    <citation type="submission" date="2016-04" db="EMBL/GenBank/DDBJ databases">
        <title>Draft genome sequence of Paludibacter jiangxiensis strain NM7.</title>
        <authorList>
            <person name="Qiu Y."/>
            <person name="Matsuura N."/>
            <person name="Ohashi A."/>
            <person name="Tourlousse M.D."/>
            <person name="Sekiguchi Y."/>
        </authorList>
    </citation>
    <scope>NUCLEOTIDE SEQUENCE [LARGE SCALE GENOMIC DNA]</scope>
    <source>
        <strain evidence="3">NM7</strain>
    </source>
</reference>
<dbReference type="InterPro" id="IPR007730">
    <property type="entry name" value="SPOR-like_dom"/>
</dbReference>
<name>A0A171A5W5_9BACT</name>
<dbReference type="SUPFAM" id="SSF110997">
    <property type="entry name" value="Sporulation related repeat"/>
    <property type="match status" value="1"/>
</dbReference>
<keyword evidence="3" id="KW-1185">Reference proteome</keyword>
<dbReference type="OrthoDB" id="1524519at2"/>
<evidence type="ECO:0000313" key="2">
    <source>
        <dbReference type="EMBL" id="GAT63313.1"/>
    </source>
</evidence>
<dbReference type="PROSITE" id="PS51724">
    <property type="entry name" value="SPOR"/>
    <property type="match status" value="1"/>
</dbReference>
<reference evidence="3" key="2">
    <citation type="journal article" date="2017" name="Genome Announc.">
        <title>Draft genome sequence of Paludibacter jiangxiensis NM7(T), a propionate-producing fermentative bacterium.</title>
        <authorList>
            <person name="Qiu Y.-L."/>
            <person name="Tourlousse D.M."/>
            <person name="Matsuura N."/>
            <person name="Ohashi A."/>
            <person name="Sekiguchi Y."/>
        </authorList>
    </citation>
    <scope>NUCLEOTIDE SEQUENCE [LARGE SCALE GENOMIC DNA]</scope>
    <source>
        <strain evidence="3">NM7</strain>
    </source>
</reference>
<dbReference type="Pfam" id="PF05036">
    <property type="entry name" value="SPOR"/>
    <property type="match status" value="1"/>
</dbReference>
<dbReference type="Proteomes" id="UP000076586">
    <property type="component" value="Unassembled WGS sequence"/>
</dbReference>
<protein>
    <submittedName>
        <fullName evidence="2">Sporulation related domain-containing protein</fullName>
    </submittedName>
</protein>
<dbReference type="AlphaFoldDB" id="A0A171A5W5"/>
<dbReference type="RefSeq" id="WP_068704362.1">
    <property type="nucleotide sequence ID" value="NZ_BDCR01000003.1"/>
</dbReference>
<dbReference type="InterPro" id="IPR036680">
    <property type="entry name" value="SPOR-like_sf"/>
</dbReference>
<dbReference type="EMBL" id="BDCR01000003">
    <property type="protein sequence ID" value="GAT63313.1"/>
    <property type="molecule type" value="Genomic_DNA"/>
</dbReference>
<proteinExistence type="predicted"/>
<dbReference type="Gene3D" id="3.30.70.1070">
    <property type="entry name" value="Sporulation related repeat"/>
    <property type="match status" value="1"/>
</dbReference>
<accession>A0A171A5W5</accession>
<feature type="domain" description="SPOR" evidence="1">
    <location>
        <begin position="67"/>
        <end position="139"/>
    </location>
</feature>